<gene>
    <name evidence="2" type="ORF">F8568_045005</name>
</gene>
<proteinExistence type="predicted"/>
<evidence type="ECO:0000256" key="1">
    <source>
        <dbReference type="SAM" id="SignalP"/>
    </source>
</evidence>
<dbReference type="AlphaFoldDB" id="A0A6I4MXM9"/>
<reference evidence="2" key="1">
    <citation type="submission" date="2019-12" db="EMBL/GenBank/DDBJ databases">
        <title>Actinomadura physcomitrii sp. nov., a novel actinomycete isolated from moss [Physcomitrium sphaericum (Ludw) Fuernr].</title>
        <authorList>
            <person name="Zhuang X."/>
        </authorList>
    </citation>
    <scope>NUCLEOTIDE SEQUENCE [LARGE SCALE GENOMIC DNA]</scope>
    <source>
        <strain evidence="2">LD22</strain>
    </source>
</reference>
<feature type="chain" id="PRO_5026204262" evidence="1">
    <location>
        <begin position="28"/>
        <end position="215"/>
    </location>
</feature>
<organism evidence="2 3">
    <name type="scientific">Actinomadura physcomitrii</name>
    <dbReference type="NCBI Taxonomy" id="2650748"/>
    <lineage>
        <taxon>Bacteria</taxon>
        <taxon>Bacillati</taxon>
        <taxon>Actinomycetota</taxon>
        <taxon>Actinomycetes</taxon>
        <taxon>Streptosporangiales</taxon>
        <taxon>Thermomonosporaceae</taxon>
        <taxon>Actinomadura</taxon>
    </lineage>
</organism>
<keyword evidence="1" id="KW-0732">Signal</keyword>
<accession>A0A6I4MXM9</accession>
<dbReference type="EMBL" id="WBMS02000071">
    <property type="protein sequence ID" value="MWA07369.1"/>
    <property type="molecule type" value="Genomic_DNA"/>
</dbReference>
<dbReference type="RefSeq" id="WP_151600270.1">
    <property type="nucleotide sequence ID" value="NZ_WBMS02000071.1"/>
</dbReference>
<sequence>MSLIRNLAVMGAASASVLALAVSPASAATTHIHSGSITGPDFSGAVVATNLGSISVQTSLSNATCTSAVQNGTIESDGTDLTVTSATFSGCTSDLGSVTVTAQNLPWNGGSVTYTREESDPPGGPDGTLTVANYTVGAKVSFFNCIYSGTLTGNGYNPDNPDRPDPSVNQAQAEIVNGVVSKTSDSFFLCPDKATVNAAYQLVGSGGEQLWAYSS</sequence>
<comment type="caution">
    <text evidence="2">The sequence shown here is derived from an EMBL/GenBank/DDBJ whole genome shotgun (WGS) entry which is preliminary data.</text>
</comment>
<name>A0A6I4MXM9_9ACTN</name>
<feature type="signal peptide" evidence="1">
    <location>
        <begin position="1"/>
        <end position="27"/>
    </location>
</feature>
<evidence type="ECO:0000313" key="2">
    <source>
        <dbReference type="EMBL" id="MWA07369.1"/>
    </source>
</evidence>
<protein>
    <submittedName>
        <fullName evidence="2">Uncharacterized protein</fullName>
    </submittedName>
</protein>
<dbReference type="Proteomes" id="UP000462055">
    <property type="component" value="Unassembled WGS sequence"/>
</dbReference>
<keyword evidence="3" id="KW-1185">Reference proteome</keyword>
<evidence type="ECO:0000313" key="3">
    <source>
        <dbReference type="Proteomes" id="UP000462055"/>
    </source>
</evidence>